<organism evidence="2 3">
    <name type="scientific">Candidatus Bacteroides merdigallinarum</name>
    <dbReference type="NCBI Taxonomy" id="2838473"/>
    <lineage>
        <taxon>Bacteria</taxon>
        <taxon>Pseudomonadati</taxon>
        <taxon>Bacteroidota</taxon>
        <taxon>Bacteroidia</taxon>
        <taxon>Bacteroidales</taxon>
        <taxon>Bacteroidaceae</taxon>
        <taxon>Bacteroides</taxon>
    </lineage>
</organism>
<dbReference type="PANTHER" id="PTHR22916:SF3">
    <property type="entry name" value="UDP-GLCNAC:BETAGAL BETA-1,3-N-ACETYLGLUCOSAMINYLTRANSFERASE-LIKE PROTEIN 1"/>
    <property type="match status" value="1"/>
</dbReference>
<name>A0A9D2EAK5_9BACE</name>
<gene>
    <name evidence="2" type="ORF">H9814_11225</name>
</gene>
<sequence length="266" mass="30378">MNPLVSVIIPAYNAENTIIDCLESVRQQTYKNLEVIVVNDGSKDDTLAVVKQYAIKYNELDLTVYSIANAGPASARNFAIDHAKGEYIAFLDSDDRWISTKLERQMECFRNHPKIKLLGCNYSIGSAKINSSNNGLRMIPKDLLLYKNYFITPTVVAEKTVLNEHKFTEGRKYSEDYNLWLQIAFTNHSCALLRDPLVILYDKPTFGASGLSAKLWSMEKGELRNYATLYSKNLIPLWKYLVASAFSFSKYIRRLIITAMKKCENR</sequence>
<dbReference type="EMBL" id="DXBX01000091">
    <property type="protein sequence ID" value="HIZ34079.1"/>
    <property type="molecule type" value="Genomic_DNA"/>
</dbReference>
<accession>A0A9D2EAK5</accession>
<dbReference type="CDD" id="cd00761">
    <property type="entry name" value="Glyco_tranf_GTA_type"/>
    <property type="match status" value="1"/>
</dbReference>
<dbReference type="PANTHER" id="PTHR22916">
    <property type="entry name" value="GLYCOSYLTRANSFERASE"/>
    <property type="match status" value="1"/>
</dbReference>
<dbReference type="Proteomes" id="UP000824028">
    <property type="component" value="Unassembled WGS sequence"/>
</dbReference>
<dbReference type="SUPFAM" id="SSF53448">
    <property type="entry name" value="Nucleotide-diphospho-sugar transferases"/>
    <property type="match status" value="1"/>
</dbReference>
<protein>
    <submittedName>
        <fullName evidence="2">Glycosyltransferase family 2 protein</fullName>
    </submittedName>
</protein>
<feature type="domain" description="Glycosyltransferase 2-like" evidence="1">
    <location>
        <begin position="6"/>
        <end position="132"/>
    </location>
</feature>
<dbReference type="Pfam" id="PF00535">
    <property type="entry name" value="Glycos_transf_2"/>
    <property type="match status" value="1"/>
</dbReference>
<dbReference type="InterPro" id="IPR001173">
    <property type="entry name" value="Glyco_trans_2-like"/>
</dbReference>
<comment type="caution">
    <text evidence="2">The sequence shown here is derived from an EMBL/GenBank/DDBJ whole genome shotgun (WGS) entry which is preliminary data.</text>
</comment>
<evidence type="ECO:0000313" key="3">
    <source>
        <dbReference type="Proteomes" id="UP000824028"/>
    </source>
</evidence>
<dbReference type="Gene3D" id="3.90.550.10">
    <property type="entry name" value="Spore Coat Polysaccharide Biosynthesis Protein SpsA, Chain A"/>
    <property type="match status" value="1"/>
</dbReference>
<dbReference type="InterPro" id="IPR029044">
    <property type="entry name" value="Nucleotide-diphossugar_trans"/>
</dbReference>
<reference evidence="2" key="1">
    <citation type="journal article" date="2021" name="PeerJ">
        <title>Extensive microbial diversity within the chicken gut microbiome revealed by metagenomics and culture.</title>
        <authorList>
            <person name="Gilroy R."/>
            <person name="Ravi A."/>
            <person name="Getino M."/>
            <person name="Pursley I."/>
            <person name="Horton D.L."/>
            <person name="Alikhan N.F."/>
            <person name="Baker D."/>
            <person name="Gharbi K."/>
            <person name="Hall N."/>
            <person name="Watson M."/>
            <person name="Adriaenssens E.M."/>
            <person name="Foster-Nyarko E."/>
            <person name="Jarju S."/>
            <person name="Secka A."/>
            <person name="Antonio M."/>
            <person name="Oren A."/>
            <person name="Chaudhuri R.R."/>
            <person name="La Ragione R."/>
            <person name="Hildebrand F."/>
            <person name="Pallen M.J."/>
        </authorList>
    </citation>
    <scope>NUCLEOTIDE SEQUENCE</scope>
    <source>
        <strain evidence="2">ChiHjej9B8-1298</strain>
    </source>
</reference>
<reference evidence="2" key="2">
    <citation type="submission" date="2021-04" db="EMBL/GenBank/DDBJ databases">
        <authorList>
            <person name="Gilroy R."/>
        </authorList>
    </citation>
    <scope>NUCLEOTIDE SEQUENCE</scope>
    <source>
        <strain evidence="2">ChiHjej9B8-1298</strain>
    </source>
</reference>
<dbReference type="AlphaFoldDB" id="A0A9D2EAK5"/>
<dbReference type="GO" id="GO:0016758">
    <property type="term" value="F:hexosyltransferase activity"/>
    <property type="evidence" value="ECO:0007669"/>
    <property type="project" value="UniProtKB-ARBA"/>
</dbReference>
<proteinExistence type="predicted"/>
<evidence type="ECO:0000313" key="2">
    <source>
        <dbReference type="EMBL" id="HIZ34079.1"/>
    </source>
</evidence>
<evidence type="ECO:0000259" key="1">
    <source>
        <dbReference type="Pfam" id="PF00535"/>
    </source>
</evidence>